<evidence type="ECO:0000256" key="1">
    <source>
        <dbReference type="ARBA" id="ARBA00004776"/>
    </source>
</evidence>
<evidence type="ECO:0000256" key="4">
    <source>
        <dbReference type="ARBA" id="ARBA00022679"/>
    </source>
</evidence>
<evidence type="ECO:0000256" key="2">
    <source>
        <dbReference type="ARBA" id="ARBA00006739"/>
    </source>
</evidence>
<dbReference type="PANTHER" id="PTHR43179">
    <property type="entry name" value="RHAMNOSYLTRANSFERASE WBBL"/>
    <property type="match status" value="1"/>
</dbReference>
<sequence>MKTFVIVTVSNRRAHLVNQHRALGNSETSPDGYVVVAMNEPDVNAWLPSTAPEAQIVNVHTSPGRLPLATARNLGAHHAIEQGAELLVFLDVDCVPSASLLSAYASAARLHPEAILSGAVGYLPEGTDVWGTGRAADAHFHDFRPRLLPGETAPADPSLFWSLSFAVTTPVWQRVGGFCEEYVGYGAEDTDFARLASRAGTPFRWVGGAEAFHQYHSIESPPIRHLEDILRNGRLFASRWGFWPMTGWLEAFQVRGLVTFDEATGDWLKVRECS</sequence>
<accession>A0ABY2J1S9</accession>
<dbReference type="Proteomes" id="UP000298355">
    <property type="component" value="Unassembled WGS sequence"/>
</dbReference>
<evidence type="ECO:0000256" key="3">
    <source>
        <dbReference type="ARBA" id="ARBA00022676"/>
    </source>
</evidence>
<dbReference type="PANTHER" id="PTHR43179:SF12">
    <property type="entry name" value="GALACTOFURANOSYLTRANSFERASE GLFT2"/>
    <property type="match status" value="1"/>
</dbReference>
<comment type="caution">
    <text evidence="6">The sequence shown here is derived from an EMBL/GenBank/DDBJ whole genome shotgun (WGS) entry which is preliminary data.</text>
</comment>
<dbReference type="InterPro" id="IPR029044">
    <property type="entry name" value="Nucleotide-diphossugar_trans"/>
</dbReference>
<dbReference type="Gene3D" id="3.90.550.10">
    <property type="entry name" value="Spore Coat Polysaccharide Biosynthesis Protein SpsA, Chain A"/>
    <property type="match status" value="1"/>
</dbReference>
<dbReference type="SUPFAM" id="SSF53448">
    <property type="entry name" value="Nucleotide-diphospho-sugar transferases"/>
    <property type="match status" value="1"/>
</dbReference>
<proteinExistence type="inferred from homology"/>
<comment type="pathway">
    <text evidence="1">Cell wall biogenesis; cell wall polysaccharide biosynthesis.</text>
</comment>
<evidence type="ECO:0000313" key="6">
    <source>
        <dbReference type="EMBL" id="TFC98669.1"/>
    </source>
</evidence>
<feature type="domain" description="Glycosyltransferase 2-like prokaryotic type" evidence="5">
    <location>
        <begin position="68"/>
        <end position="198"/>
    </location>
</feature>
<evidence type="ECO:0000259" key="5">
    <source>
        <dbReference type="Pfam" id="PF10111"/>
    </source>
</evidence>
<protein>
    <submittedName>
        <fullName evidence="6">Glycosyltransferase family 2 protein</fullName>
    </submittedName>
</protein>
<dbReference type="InterPro" id="IPR019290">
    <property type="entry name" value="GlycosylTrfase-like_prok"/>
</dbReference>
<keyword evidence="3" id="KW-0328">Glycosyltransferase</keyword>
<name>A0ABY2J1S9_9MICO</name>
<dbReference type="EMBL" id="SOGJ01000019">
    <property type="protein sequence ID" value="TFC98669.1"/>
    <property type="molecule type" value="Genomic_DNA"/>
</dbReference>
<organism evidence="6 7">
    <name type="scientific">Cryobacterium breve</name>
    <dbReference type="NCBI Taxonomy" id="1259258"/>
    <lineage>
        <taxon>Bacteria</taxon>
        <taxon>Bacillati</taxon>
        <taxon>Actinomycetota</taxon>
        <taxon>Actinomycetes</taxon>
        <taxon>Micrococcales</taxon>
        <taxon>Microbacteriaceae</taxon>
        <taxon>Cryobacterium</taxon>
    </lineage>
</organism>
<comment type="similarity">
    <text evidence="2">Belongs to the glycosyltransferase 2 family.</text>
</comment>
<keyword evidence="7" id="KW-1185">Reference proteome</keyword>
<gene>
    <name evidence="6" type="ORF">E3O65_07265</name>
</gene>
<keyword evidence="4" id="KW-0808">Transferase</keyword>
<reference evidence="6 7" key="1">
    <citation type="submission" date="2019-03" db="EMBL/GenBank/DDBJ databases">
        <title>Genomics of glacier-inhabiting Cryobacterium strains.</title>
        <authorList>
            <person name="Liu Q."/>
            <person name="Xin Y.-H."/>
        </authorList>
    </citation>
    <scope>NUCLEOTIDE SEQUENCE [LARGE SCALE GENOMIC DNA]</scope>
    <source>
        <strain evidence="6 7">TMT4-23</strain>
    </source>
</reference>
<dbReference type="Pfam" id="PF10111">
    <property type="entry name" value="Glyco_tranf_2_2"/>
    <property type="match status" value="1"/>
</dbReference>
<evidence type="ECO:0000313" key="7">
    <source>
        <dbReference type="Proteomes" id="UP000298355"/>
    </source>
</evidence>